<dbReference type="GO" id="GO:0016308">
    <property type="term" value="F:1-phosphatidylinositol-4-phosphate 5-kinase activity"/>
    <property type="evidence" value="ECO:0007669"/>
    <property type="project" value="UniProtKB-EC"/>
</dbReference>
<proteinExistence type="predicted"/>
<organism evidence="3 4">
    <name type="scientific">Streptococcus massiliensis</name>
    <dbReference type="NCBI Taxonomy" id="313439"/>
    <lineage>
        <taxon>Bacteria</taxon>
        <taxon>Bacillati</taxon>
        <taxon>Bacillota</taxon>
        <taxon>Bacilli</taxon>
        <taxon>Lactobacillales</taxon>
        <taxon>Streptococcaceae</taxon>
        <taxon>Streptococcus</taxon>
    </lineage>
</organism>
<gene>
    <name evidence="3" type="ORF">NCTC13765_01580</name>
</gene>
<keyword evidence="4" id="KW-1185">Reference proteome</keyword>
<dbReference type="Proteomes" id="UP000254634">
    <property type="component" value="Unassembled WGS sequence"/>
</dbReference>
<dbReference type="PANTHER" id="PTHR43215">
    <property type="entry name" value="RADIAL SPOKE HEAD 1 HOMOLOG"/>
    <property type="match status" value="1"/>
</dbReference>
<reference evidence="3" key="1">
    <citation type="submission" date="2018-06" db="EMBL/GenBank/DDBJ databases">
        <authorList>
            <consortium name="Pathogen Informatics"/>
            <person name="Doyle S."/>
        </authorList>
    </citation>
    <scope>NUCLEOTIDE SEQUENCE [LARGE SCALE GENOMIC DNA]</scope>
    <source>
        <strain evidence="3">NCTC13765</strain>
    </source>
</reference>
<dbReference type="PIRSF" id="PIRSF034300">
    <property type="entry name" value="UCP034300"/>
    <property type="match status" value="1"/>
</dbReference>
<dbReference type="SUPFAM" id="SSF82185">
    <property type="entry name" value="Histone H3 K4-specific methyltransferase SET7/9 N-terminal domain"/>
    <property type="match status" value="1"/>
</dbReference>
<evidence type="ECO:0000313" key="4">
    <source>
        <dbReference type="Proteomes" id="UP000254634"/>
    </source>
</evidence>
<evidence type="ECO:0000313" key="3">
    <source>
        <dbReference type="EMBL" id="SUN77058.1"/>
    </source>
</evidence>
<keyword evidence="2" id="KW-1133">Transmembrane helix</keyword>
<sequence>MKKLQELYETYKVYLTRKNIELLAVTVIVLSAISVFTASIPSHGTLKLDKGRIIYKGTLVRSKMNGKGVLTFENGDKYDGNFRNGTFDGQGTFTAASGWKYEGNFSNGQADGKGKLTTESNVVYEGTFKQGIYQNAH</sequence>
<keyword evidence="2" id="KW-0812">Transmembrane</keyword>
<evidence type="ECO:0000256" key="1">
    <source>
        <dbReference type="ARBA" id="ARBA00022737"/>
    </source>
</evidence>
<dbReference type="EC" id="2.7.1.68" evidence="3"/>
<keyword evidence="2" id="KW-0472">Membrane</keyword>
<dbReference type="EMBL" id="UHFR01000005">
    <property type="protein sequence ID" value="SUN77058.1"/>
    <property type="molecule type" value="Genomic_DNA"/>
</dbReference>
<feature type="transmembrane region" description="Helical" evidence="2">
    <location>
        <begin position="20"/>
        <end position="40"/>
    </location>
</feature>
<accession>A0A380KZ90</accession>
<protein>
    <submittedName>
        <fullName evidence="3">MORN repeat protein</fullName>
        <ecNumber evidence="3">2.7.1.68</ecNumber>
    </submittedName>
</protein>
<dbReference type="OrthoDB" id="2593410at2"/>
<dbReference type="SMART" id="SM00698">
    <property type="entry name" value="MORN"/>
    <property type="match status" value="3"/>
</dbReference>
<dbReference type="AlphaFoldDB" id="A0A380KZ90"/>
<dbReference type="Pfam" id="PF02493">
    <property type="entry name" value="MORN"/>
    <property type="match status" value="4"/>
</dbReference>
<dbReference type="InterPro" id="IPR003409">
    <property type="entry name" value="MORN"/>
</dbReference>
<keyword evidence="3" id="KW-0808">Transferase</keyword>
<name>A0A380KZ90_9STRE</name>
<keyword evidence="1" id="KW-0677">Repeat</keyword>
<dbReference type="RefSeq" id="WP_018372250.1">
    <property type="nucleotide sequence ID" value="NZ_UHFR01000005.1"/>
</dbReference>
<dbReference type="PANTHER" id="PTHR43215:SF14">
    <property type="entry name" value="RADIAL SPOKE HEAD 1 HOMOLOG"/>
    <property type="match status" value="1"/>
</dbReference>
<dbReference type="STRING" id="1123307.GCA_000380065_01535"/>
<dbReference type="InterPro" id="IPR014590">
    <property type="entry name" value="UCP034300_MORN_rpt-cont"/>
</dbReference>
<evidence type="ECO:0000256" key="2">
    <source>
        <dbReference type="SAM" id="Phobius"/>
    </source>
</evidence>
<dbReference type="Gene3D" id="2.20.110.10">
    <property type="entry name" value="Histone H3 K4-specific methyltransferase SET7/9 N-terminal domain"/>
    <property type="match status" value="2"/>
</dbReference>